<dbReference type="RefSeq" id="WP_130232780.1">
    <property type="nucleotide sequence ID" value="NZ_BMEF01000004.1"/>
</dbReference>
<organism evidence="2 3">
    <name type="scientific">Malaciobacter pacificus</name>
    <dbReference type="NCBI Taxonomy" id="1080223"/>
    <lineage>
        <taxon>Bacteria</taxon>
        <taxon>Pseudomonadati</taxon>
        <taxon>Campylobacterota</taxon>
        <taxon>Epsilonproteobacteria</taxon>
        <taxon>Campylobacterales</taxon>
        <taxon>Arcobacteraceae</taxon>
        <taxon>Malaciobacter</taxon>
    </lineage>
</organism>
<protein>
    <submittedName>
        <fullName evidence="2">[Fe-S] cluster assembly scaffold SufBCD, SufD protein</fullName>
    </submittedName>
</protein>
<evidence type="ECO:0000313" key="3">
    <source>
        <dbReference type="Proteomes" id="UP000322726"/>
    </source>
</evidence>
<dbReference type="InterPro" id="IPR037284">
    <property type="entry name" value="SUF_FeS_clus_asmbl_SufBD_sf"/>
</dbReference>
<dbReference type="PANTHER" id="PTHR43575">
    <property type="entry name" value="PROTEIN ABCI7, CHLOROPLASTIC"/>
    <property type="match status" value="1"/>
</dbReference>
<dbReference type="GO" id="GO:0016226">
    <property type="term" value="P:iron-sulfur cluster assembly"/>
    <property type="evidence" value="ECO:0007669"/>
    <property type="project" value="InterPro"/>
</dbReference>
<sequence>MKVINTKDLRLPKKKEEEFLKINFDPLFSYDFKNVETLEIDIMGLEEVVDEATYASPLFDITRNFDVKQKVLKIDKNIKEPIFLIHKISEDETFFTNSIKIEVSQGIKAQVVELFITNGQNSALSINRNIHLEKDANLEYVKVQDISSSNSMLFNTLVSQDENSNLDFSNFEYGDGFIVNTIQNIIEKQSVTYNLNGLVKLHSDANCANLIKTIHNEKESLSNINYKHSLKESSKAVFKATSVVNESAPNSKAFQNSDTILLSDDATIFAQPHLEIFIDELEASHGATTGSLNKEQLLYLQSRGISKDNAYNMLLEAFEKDIAQNLKDELVKEFVVQYDRRKYV</sequence>
<name>A0A5C2H4W0_9BACT</name>
<dbReference type="Proteomes" id="UP000322726">
    <property type="component" value="Chromosome"/>
</dbReference>
<reference evidence="2" key="2">
    <citation type="submission" date="2019-09" db="EMBL/GenBank/DDBJ databases">
        <title>Taxonomic note: a critical rebuttal of the proposed division of the genus Arcobacter into six genera, emended descriptions of Arcobacter anaerophilus and the genus Arcobacter, and an assessment of genus-level boundaries for Epsilonproteobacteria using in silico genomic comparator tools.</title>
        <authorList>
            <person name="On S.L.W."/>
            <person name="Miller W.G."/>
            <person name="Biggs P."/>
            <person name="Cornelius A."/>
            <person name="Vandamme P."/>
        </authorList>
    </citation>
    <scope>NUCLEOTIDE SEQUENCE [LARGE SCALE GENOMIC DNA]</scope>
    <source>
        <strain evidence="2">LMG 26638</strain>
    </source>
</reference>
<proteinExistence type="predicted"/>
<evidence type="ECO:0000313" key="2">
    <source>
        <dbReference type="EMBL" id="QEP33823.1"/>
    </source>
</evidence>
<feature type="domain" description="SUF system FeS cluster assembly SufBD core" evidence="1">
    <location>
        <begin position="89"/>
        <end position="318"/>
    </location>
</feature>
<evidence type="ECO:0000259" key="1">
    <source>
        <dbReference type="Pfam" id="PF01458"/>
    </source>
</evidence>
<dbReference type="PANTHER" id="PTHR43575:SF1">
    <property type="entry name" value="PROTEIN ABCI7, CHLOROPLASTIC"/>
    <property type="match status" value="1"/>
</dbReference>
<accession>A0A5C2H4W0</accession>
<dbReference type="KEGG" id="apai:APAC_0677"/>
<dbReference type="AlphaFoldDB" id="A0A5C2H4W0"/>
<keyword evidence="3" id="KW-1185">Reference proteome</keyword>
<dbReference type="Pfam" id="PF01458">
    <property type="entry name" value="SUFBD_core"/>
    <property type="match status" value="1"/>
</dbReference>
<dbReference type="InterPro" id="IPR055346">
    <property type="entry name" value="Fe-S_cluster_assembly_SufBD"/>
</dbReference>
<dbReference type="InterPro" id="IPR000825">
    <property type="entry name" value="SUF_FeS_clus_asmbl_SufBD_core"/>
</dbReference>
<gene>
    <name evidence="2" type="primary">sufD</name>
    <name evidence="2" type="ORF">APAC_0677</name>
</gene>
<dbReference type="OrthoDB" id="9768262at2"/>
<dbReference type="EMBL" id="CP035928">
    <property type="protein sequence ID" value="QEP33823.1"/>
    <property type="molecule type" value="Genomic_DNA"/>
</dbReference>
<dbReference type="SUPFAM" id="SSF101960">
    <property type="entry name" value="Stabilizer of iron transporter SufD"/>
    <property type="match status" value="1"/>
</dbReference>
<reference evidence="2" key="1">
    <citation type="submission" date="2019-09" db="EMBL/GenBank/DDBJ databases">
        <title>Complete genome sequencing of four Arcobacter species reveals a diverse suite of mobile elements.</title>
        <authorList>
            <person name="Miller W.G."/>
            <person name="Yee E."/>
            <person name="Bono J.L."/>
        </authorList>
    </citation>
    <scope>NUCLEOTIDE SEQUENCE [LARGE SCALE GENOMIC DNA]</scope>
    <source>
        <strain evidence="2">LMG 26638</strain>
    </source>
</reference>